<dbReference type="PROSITE" id="PS50086">
    <property type="entry name" value="TBC_RABGAP"/>
    <property type="match status" value="1"/>
</dbReference>
<feature type="domain" description="Rab-GAP TBC" evidence="1">
    <location>
        <begin position="270"/>
        <end position="501"/>
    </location>
</feature>
<dbReference type="Pfam" id="PF00566">
    <property type="entry name" value="RabGAP-TBC"/>
    <property type="match status" value="1"/>
</dbReference>
<evidence type="ECO:0000313" key="3">
    <source>
        <dbReference type="Proteomes" id="UP000320333"/>
    </source>
</evidence>
<dbReference type="PANTHER" id="PTHR16110">
    <property type="entry name" value="TBC1 DOMAIN FAMILY MEMBER 19"/>
    <property type="match status" value="1"/>
</dbReference>
<evidence type="ECO:0000313" key="2">
    <source>
        <dbReference type="EMBL" id="TPX75646.1"/>
    </source>
</evidence>
<gene>
    <name evidence="2" type="ORF">CcCBS67573_g03082</name>
</gene>
<evidence type="ECO:0000259" key="1">
    <source>
        <dbReference type="PROSITE" id="PS50086"/>
    </source>
</evidence>
<dbReference type="AlphaFoldDB" id="A0A507FK08"/>
<dbReference type="EMBL" id="QEAP01000073">
    <property type="protein sequence ID" value="TPX75646.1"/>
    <property type="molecule type" value="Genomic_DNA"/>
</dbReference>
<dbReference type="PANTHER" id="PTHR16110:SF1">
    <property type="entry name" value="TBC1 DOMAIN FAMILY MEMBER 19"/>
    <property type="match status" value="1"/>
</dbReference>
<dbReference type="InterPro" id="IPR035969">
    <property type="entry name" value="Rab-GAP_TBC_sf"/>
</dbReference>
<sequence>MDSSLALLSSNYAYWSLCNEAKTRASTNQRNPPSNDAIDDAISEDLKRPDGLAQLVKNHVGMQQRDLKLRQHCSSIRSCREIDCWKLVLDETMQRDYEVQCETARLDLDLISKKRLERVSKEFKIAFVRRRSREDIDAFLNDENASSKVNIHSGIERIQISARREEEKIQGLYSELDLLDALERMQPSGIYSAQVPFVPSFWSAFQTPLQPISIEEFRVKFKELGPAFAQFGMDELSEQCAEFATSFLGIANCVCAARDAAQARNFSKRGIPSHLRASMWDLMIQSDMFIDHITYAQDECRSIRAQIAKYSLLTDRIILNDVNDWCKNDDTFFVFEDMIKGILLLWGRDGWILKNAPNASGMSIADMDSKLAGTMKGKWGLPIQKYPPNGLYPFRGLSNYAMIVSFIQPEIEPAYITFRQLYVRYFHNLHTISCHPHSLPNLLTTFESLLKSLDPLLFLHLTQNAGTVPIKFAFRWILYGFVGVLDVEQVLLLWDRILGFETTELLSAVAAALFLFRRERLMHVRGEKDVEAVLSDFSMVKVIPLLQHYYFIHGRSLDKLAKEWRSFTSVASEEVDSESD</sequence>
<name>A0A507FK08_9FUNG</name>
<dbReference type="InterPro" id="IPR042507">
    <property type="entry name" value="TBC1D19"/>
</dbReference>
<accession>A0A507FK08</accession>
<protein>
    <recommendedName>
        <fullName evidence="1">Rab-GAP TBC domain-containing protein</fullName>
    </recommendedName>
</protein>
<dbReference type="OrthoDB" id="10249775at2759"/>
<dbReference type="Proteomes" id="UP000320333">
    <property type="component" value="Unassembled WGS sequence"/>
</dbReference>
<dbReference type="InterPro" id="IPR000195">
    <property type="entry name" value="Rab-GAP-TBC_dom"/>
</dbReference>
<dbReference type="SUPFAM" id="SSF47923">
    <property type="entry name" value="Ypt/Rab-GAP domain of gyp1p"/>
    <property type="match status" value="1"/>
</dbReference>
<dbReference type="Gene3D" id="1.10.472.80">
    <property type="entry name" value="Ypt/Rab-GAP domain of gyp1p, domain 3"/>
    <property type="match status" value="1"/>
</dbReference>
<organism evidence="2 3">
    <name type="scientific">Chytriomyces confervae</name>
    <dbReference type="NCBI Taxonomy" id="246404"/>
    <lineage>
        <taxon>Eukaryota</taxon>
        <taxon>Fungi</taxon>
        <taxon>Fungi incertae sedis</taxon>
        <taxon>Chytridiomycota</taxon>
        <taxon>Chytridiomycota incertae sedis</taxon>
        <taxon>Chytridiomycetes</taxon>
        <taxon>Chytridiales</taxon>
        <taxon>Chytriomycetaceae</taxon>
        <taxon>Chytriomyces</taxon>
    </lineage>
</organism>
<keyword evidence="3" id="KW-1185">Reference proteome</keyword>
<comment type="caution">
    <text evidence="2">The sequence shown here is derived from an EMBL/GenBank/DDBJ whole genome shotgun (WGS) entry which is preliminary data.</text>
</comment>
<reference evidence="2 3" key="1">
    <citation type="journal article" date="2019" name="Sci. Rep.">
        <title>Comparative genomics of chytrid fungi reveal insights into the obligate biotrophic and pathogenic lifestyle of Synchytrium endobioticum.</title>
        <authorList>
            <person name="van de Vossenberg B.T.L.H."/>
            <person name="Warris S."/>
            <person name="Nguyen H.D.T."/>
            <person name="van Gent-Pelzer M.P.E."/>
            <person name="Joly D.L."/>
            <person name="van de Geest H.C."/>
            <person name="Bonants P.J.M."/>
            <person name="Smith D.S."/>
            <person name="Levesque C.A."/>
            <person name="van der Lee T.A.J."/>
        </authorList>
    </citation>
    <scope>NUCLEOTIDE SEQUENCE [LARGE SCALE GENOMIC DNA]</scope>
    <source>
        <strain evidence="2 3">CBS 675.73</strain>
    </source>
</reference>
<proteinExistence type="predicted"/>
<dbReference type="SMART" id="SM00164">
    <property type="entry name" value="TBC"/>
    <property type="match status" value="1"/>
</dbReference>
<dbReference type="STRING" id="246404.A0A507FK08"/>